<feature type="region of interest" description="Disordered" evidence="1">
    <location>
        <begin position="366"/>
        <end position="386"/>
    </location>
</feature>
<dbReference type="EMBL" id="KN714667">
    <property type="protein sequence ID" value="KUI53137.1"/>
    <property type="molecule type" value="Genomic_DNA"/>
</dbReference>
<feature type="compositionally biased region" description="Pro residues" evidence="1">
    <location>
        <begin position="376"/>
        <end position="385"/>
    </location>
</feature>
<evidence type="ECO:0000256" key="1">
    <source>
        <dbReference type="SAM" id="MobiDB-lite"/>
    </source>
</evidence>
<evidence type="ECO:0000313" key="4">
    <source>
        <dbReference type="EMBL" id="KUI53137.1"/>
    </source>
</evidence>
<dbReference type="AlphaFoldDB" id="A0A194UN99"/>
<keyword evidence="2" id="KW-1133">Transmembrane helix</keyword>
<dbReference type="STRING" id="694573.A0A194UN99"/>
<reference evidence="5" key="1">
    <citation type="submission" date="2014-12" db="EMBL/GenBank/DDBJ databases">
        <title>Genome Sequence of Valsa Canker Pathogens Uncovers a Specific Adaption of Colonization on Woody Bark.</title>
        <authorList>
            <person name="Yin Z."/>
            <person name="Liu H."/>
            <person name="Gao X."/>
            <person name="Li Z."/>
            <person name="Song N."/>
            <person name="Ke X."/>
            <person name="Dai Q."/>
            <person name="Wu Y."/>
            <person name="Sun Y."/>
            <person name="Xu J.-R."/>
            <person name="Kang Z.K."/>
            <person name="Wang L."/>
            <person name="Huang L."/>
        </authorList>
    </citation>
    <scope>NUCLEOTIDE SEQUENCE [LARGE SCALE GENOMIC DNA]</scope>
    <source>
        <strain evidence="5">SXYL134</strain>
    </source>
</reference>
<feature type="region of interest" description="Disordered" evidence="1">
    <location>
        <begin position="255"/>
        <end position="298"/>
    </location>
</feature>
<gene>
    <name evidence="4" type="ORF">VP1G_00399</name>
</gene>
<feature type="chain" id="PRO_5008265677" evidence="3">
    <location>
        <begin position="23"/>
        <end position="494"/>
    </location>
</feature>
<proteinExistence type="predicted"/>
<feature type="region of interest" description="Disordered" evidence="1">
    <location>
        <begin position="439"/>
        <end position="494"/>
    </location>
</feature>
<evidence type="ECO:0000313" key="5">
    <source>
        <dbReference type="Proteomes" id="UP000078576"/>
    </source>
</evidence>
<feature type="signal peptide" evidence="3">
    <location>
        <begin position="1"/>
        <end position="22"/>
    </location>
</feature>
<feature type="compositionally biased region" description="Low complexity" evidence="1">
    <location>
        <begin position="442"/>
        <end position="456"/>
    </location>
</feature>
<feature type="region of interest" description="Disordered" evidence="1">
    <location>
        <begin position="333"/>
        <end position="353"/>
    </location>
</feature>
<dbReference type="OrthoDB" id="3436787at2759"/>
<keyword evidence="5" id="KW-1185">Reference proteome</keyword>
<feature type="compositionally biased region" description="Gly residues" evidence="1">
    <location>
        <begin position="284"/>
        <end position="295"/>
    </location>
</feature>
<feature type="compositionally biased region" description="Low complexity" evidence="1">
    <location>
        <begin position="271"/>
        <end position="283"/>
    </location>
</feature>
<accession>A0A194UN99</accession>
<organism evidence="4 5">
    <name type="scientific">Cytospora mali</name>
    <name type="common">Apple Valsa canker fungus</name>
    <name type="synonym">Valsa mali</name>
    <dbReference type="NCBI Taxonomy" id="578113"/>
    <lineage>
        <taxon>Eukaryota</taxon>
        <taxon>Fungi</taxon>
        <taxon>Dikarya</taxon>
        <taxon>Ascomycota</taxon>
        <taxon>Pezizomycotina</taxon>
        <taxon>Sordariomycetes</taxon>
        <taxon>Sordariomycetidae</taxon>
        <taxon>Diaporthales</taxon>
        <taxon>Cytosporaceae</taxon>
        <taxon>Cytospora</taxon>
    </lineage>
</organism>
<keyword evidence="3" id="KW-0732">Signal</keyword>
<feature type="compositionally biased region" description="Polar residues" evidence="1">
    <location>
        <begin position="255"/>
        <end position="270"/>
    </location>
</feature>
<dbReference type="Proteomes" id="UP000078576">
    <property type="component" value="Unassembled WGS sequence"/>
</dbReference>
<evidence type="ECO:0000256" key="3">
    <source>
        <dbReference type="SAM" id="SignalP"/>
    </source>
</evidence>
<feature type="compositionally biased region" description="Basic and acidic residues" evidence="1">
    <location>
        <begin position="483"/>
        <end position="494"/>
    </location>
</feature>
<feature type="transmembrane region" description="Helical" evidence="2">
    <location>
        <begin position="306"/>
        <end position="328"/>
    </location>
</feature>
<keyword evidence="2" id="KW-0472">Membrane</keyword>
<sequence>MMRCTRSAAVALFLSVVSIVRAADIVYVTDLSIYTYLAPCAASAVSYEIQEQTYSECPAAETDLSSCVCSKGNNFASIAGAISGSVSYECGPTASEDQSSAQTVLSAYCTQNSMTAFPTLTIPVSHYITDVAQFQYLAPCAASGLSNAVQTMVMFQIQPPCQAINSIVKYNCASHTADVSSAQAMFAAYCAMNSGTSVFPTASSPPGDMTYYITDLPQYASLAPCAGSAVSYALAEVFDYYCSAANGEVVATGITNSVSQPSPTTNTGSNAGSSGTKPTSSAGSGTGSSSGGSGSSSGSTAGSVPIIAIAVACVVGVIIVIVLCIIWWKHNQKDDNKSRPPMPPENPSTGMSAVNEPYTMTAAIRSHSSPGMPVSPLSPRPPPPEADGRPVVNISPIIPGHEELQGHNRQPGYMPDLPEVLGNWGPEAGGWEIYEAGGGQGVQRQHTTRQHTTQQQEARRYGRGRRPAIPRAELEGGDEFSSETDRALREEVLQ</sequence>
<protein>
    <submittedName>
        <fullName evidence="4">Uncharacterized protein</fullName>
    </submittedName>
</protein>
<keyword evidence="2" id="KW-0812">Transmembrane</keyword>
<evidence type="ECO:0000256" key="2">
    <source>
        <dbReference type="SAM" id="Phobius"/>
    </source>
</evidence>
<name>A0A194UN99_CYTMA</name>